<dbReference type="RefSeq" id="WP_328984454.1">
    <property type="nucleotide sequence ID" value="NZ_CP121472.1"/>
</dbReference>
<dbReference type="PANTHER" id="PTHR40942:SF4">
    <property type="entry name" value="CYTOCHROME C5"/>
    <property type="match status" value="1"/>
</dbReference>
<comment type="catalytic activity">
    <reaction evidence="4 5">
        <text>P(1),P(4)-bis(5'-adenosyl) tetraphosphate + H2O = 2 ADP + 2 H(+)</text>
        <dbReference type="Rhea" id="RHEA:24252"/>
        <dbReference type="ChEBI" id="CHEBI:15377"/>
        <dbReference type="ChEBI" id="CHEBI:15378"/>
        <dbReference type="ChEBI" id="CHEBI:58141"/>
        <dbReference type="ChEBI" id="CHEBI:456216"/>
        <dbReference type="EC" id="3.6.1.41"/>
    </reaction>
</comment>
<dbReference type="GO" id="GO:0008803">
    <property type="term" value="F:bis(5'-nucleosyl)-tetraphosphatase (symmetrical) activity"/>
    <property type="evidence" value="ECO:0007669"/>
    <property type="project" value="UniProtKB-EC"/>
</dbReference>
<dbReference type="PIRSF" id="PIRSF000903">
    <property type="entry name" value="B5n-ttraPtase_sm"/>
    <property type="match status" value="1"/>
</dbReference>
<evidence type="ECO:0000256" key="3">
    <source>
        <dbReference type="ARBA" id="ARBA00022801"/>
    </source>
</evidence>
<evidence type="ECO:0000256" key="2">
    <source>
        <dbReference type="ARBA" id="ARBA00005419"/>
    </source>
</evidence>
<evidence type="ECO:0000256" key="1">
    <source>
        <dbReference type="ARBA" id="ARBA00003413"/>
    </source>
</evidence>
<accession>A0ABZ0SCS4</accession>
<dbReference type="EMBL" id="CP121472">
    <property type="protein sequence ID" value="WPL18707.1"/>
    <property type="molecule type" value="Genomic_DNA"/>
</dbReference>
<gene>
    <name evidence="5 7" type="primary">apaH</name>
    <name evidence="7" type="ORF">Thiowin_03794</name>
</gene>
<evidence type="ECO:0000259" key="6">
    <source>
        <dbReference type="Pfam" id="PF00149"/>
    </source>
</evidence>
<protein>
    <recommendedName>
        <fullName evidence="5">Bis(5'-nucleosyl)-tetraphosphatase, symmetrical</fullName>
        <ecNumber evidence="5">3.6.1.41</ecNumber>
    </recommendedName>
    <alternativeName>
        <fullName evidence="5">Ap4A hydrolase</fullName>
    </alternativeName>
    <alternativeName>
        <fullName evidence="5">Diadenosine 5',5'''-P1,P4-tetraphosphate pyrophosphohydrolase</fullName>
    </alternativeName>
    <alternativeName>
        <fullName evidence="5">Diadenosine tetraphosphatase</fullName>
    </alternativeName>
</protein>
<dbReference type="InterPro" id="IPR004843">
    <property type="entry name" value="Calcineurin-like_PHP"/>
</dbReference>
<name>A0ABZ0SCS4_9GAMM</name>
<feature type="domain" description="Calcineurin-like phosphoesterase" evidence="6">
    <location>
        <begin position="4"/>
        <end position="154"/>
    </location>
</feature>
<dbReference type="Proteomes" id="UP001432180">
    <property type="component" value="Chromosome"/>
</dbReference>
<dbReference type="NCBIfam" id="TIGR00668">
    <property type="entry name" value="apaH"/>
    <property type="match status" value="1"/>
</dbReference>
<dbReference type="InterPro" id="IPR004617">
    <property type="entry name" value="ApaH"/>
</dbReference>
<dbReference type="NCBIfam" id="NF001204">
    <property type="entry name" value="PRK00166.1"/>
    <property type="match status" value="1"/>
</dbReference>
<keyword evidence="3 5" id="KW-0378">Hydrolase</keyword>
<comment type="similarity">
    <text evidence="2 5">Belongs to the Ap4A hydrolase family.</text>
</comment>
<evidence type="ECO:0000256" key="5">
    <source>
        <dbReference type="HAMAP-Rule" id="MF_00199"/>
    </source>
</evidence>
<keyword evidence="8" id="KW-1185">Reference proteome</keyword>
<evidence type="ECO:0000313" key="8">
    <source>
        <dbReference type="Proteomes" id="UP001432180"/>
    </source>
</evidence>
<evidence type="ECO:0000313" key="7">
    <source>
        <dbReference type="EMBL" id="WPL18707.1"/>
    </source>
</evidence>
<evidence type="ECO:0000256" key="4">
    <source>
        <dbReference type="ARBA" id="ARBA00049417"/>
    </source>
</evidence>
<dbReference type="EC" id="3.6.1.41" evidence="5"/>
<dbReference type="Pfam" id="PF00149">
    <property type="entry name" value="Metallophos"/>
    <property type="match status" value="1"/>
</dbReference>
<comment type="function">
    <text evidence="1 5">Hydrolyzes diadenosine 5',5'''-P1,P4-tetraphosphate to yield ADP.</text>
</comment>
<reference evidence="7 8" key="1">
    <citation type="journal article" date="2023" name="Microorganisms">
        <title>Thiorhodovibrio frisius and Trv. litoralis spp. nov., Two Novel Members from a Clade of Fastidious Purple Sulfur Bacteria That Exhibit Unique Red-Shifted Light-Harvesting Capabilities.</title>
        <authorList>
            <person name="Methner A."/>
            <person name="Kuzyk S.B."/>
            <person name="Petersen J."/>
            <person name="Bauer S."/>
            <person name="Brinkmann H."/>
            <person name="Sichau K."/>
            <person name="Wanner G."/>
            <person name="Wolf J."/>
            <person name="Neumann-Schaal M."/>
            <person name="Henke P."/>
            <person name="Tank M."/>
            <person name="Sproer C."/>
            <person name="Bunk B."/>
            <person name="Overmann J."/>
        </authorList>
    </citation>
    <scope>NUCLEOTIDE SEQUENCE [LARGE SCALE GENOMIC DNA]</scope>
    <source>
        <strain evidence="7 8">DSM 6702</strain>
    </source>
</reference>
<dbReference type="HAMAP" id="MF_00199">
    <property type="entry name" value="ApaH"/>
    <property type="match status" value="1"/>
</dbReference>
<proteinExistence type="inferred from homology"/>
<dbReference type="PANTHER" id="PTHR40942">
    <property type="match status" value="1"/>
</dbReference>
<dbReference type="Gene3D" id="3.60.21.10">
    <property type="match status" value="1"/>
</dbReference>
<sequence length="278" mass="31384">MATYAIGDIQGCHDEFALLLERLRFDPANDRLWSVGDLVNRGPKSLEVLRFFKALGECAAVVLGNHDLHLLALAAGNQQQARDSTLDAILQAPDRDELLHWLRHRPLFFRSKKKNVALVHAGLPPQWDCTQAAGLASEVESALRDPGYQEFLQGLYGNEPSRWRDDLRGMDRLRFIVNALTRLRYCDAEGTLLLKEKGLPGKQSEGALPWFQVPGRRSRDERIIFGHWSTLGYHTEENLWAIDSGCLWGGDLTAIRVRRKKPFERIAIDCPGHAKPGE</sequence>
<organism evidence="7 8">
    <name type="scientific">Thiorhodovibrio winogradskyi</name>
    <dbReference type="NCBI Taxonomy" id="77007"/>
    <lineage>
        <taxon>Bacteria</taxon>
        <taxon>Pseudomonadati</taxon>
        <taxon>Pseudomonadota</taxon>
        <taxon>Gammaproteobacteria</taxon>
        <taxon>Chromatiales</taxon>
        <taxon>Chromatiaceae</taxon>
        <taxon>Thiorhodovibrio</taxon>
    </lineage>
</organism>
<dbReference type="SUPFAM" id="SSF56300">
    <property type="entry name" value="Metallo-dependent phosphatases"/>
    <property type="match status" value="1"/>
</dbReference>
<dbReference type="InterPro" id="IPR029052">
    <property type="entry name" value="Metallo-depent_PP-like"/>
</dbReference>
<dbReference type="CDD" id="cd07422">
    <property type="entry name" value="MPP_ApaH"/>
    <property type="match status" value="1"/>
</dbReference>